<dbReference type="GO" id="GO:0022841">
    <property type="term" value="F:potassium ion leak channel activity"/>
    <property type="evidence" value="ECO:0007669"/>
    <property type="project" value="TreeGrafter"/>
</dbReference>
<evidence type="ECO:0000256" key="8">
    <source>
        <dbReference type="ARBA" id="ARBA00022989"/>
    </source>
</evidence>
<organism evidence="18 19">
    <name type="scientific">Cyprinus carpio carpio</name>
    <dbReference type="NCBI Taxonomy" id="630221"/>
    <lineage>
        <taxon>Eukaryota</taxon>
        <taxon>Metazoa</taxon>
        <taxon>Chordata</taxon>
        <taxon>Craniata</taxon>
        <taxon>Vertebrata</taxon>
        <taxon>Euteleostomi</taxon>
        <taxon>Actinopterygii</taxon>
        <taxon>Neopterygii</taxon>
        <taxon>Teleostei</taxon>
        <taxon>Ostariophysi</taxon>
        <taxon>Cypriniformes</taxon>
        <taxon>Cyprinidae</taxon>
        <taxon>Cyprininae</taxon>
        <taxon>Cyprinus</taxon>
    </lineage>
</organism>
<sequence>MKRQNVRTLALIICTLSYLLIGAGVFDALESKQEKSQKGKLAYRKILLMHKYNLTRLDFEQIEKVVLLLKPHKAGVQWKFAGSFYFAITVITTIGYGHAAPSTDAGKAFCMGYALLGIPLTLVMFQSLGERINTFVRFLLHKAKKCMSLRRPEVSMANMVIIGFFSCISTLCIGAAAFSHYEGWTFFHAFYYCFITLTTIGFGDYVALQKDNALQNDPHYVAFSFVYILMGLTVIGAFLNLVVLRFMTMNTEDERRDAEQKALLFKDQQKGPVTQRPDPPSPAAVGRDKRRGLKSVYAEVLHFQTVCSCLWYKSREKMVILPQDLSFTDALMEQGDVSPHHFFEPGPTGCVCNPQRCSAISTVSADLRNISPFRHWLVITEDGHMVTGRQQPRLVLVSLNCEGGQLCLNGPQMEELRVPLQQSNNAVVDCRVFSIDVQGRDCGDDVSNWLTRYLESDKTVRLVHYEPHLKAQIPSEKEPLFPKDEKVAYPDAAPIMLMSEASVRDLNTRLDKDVTVFQFRPSIVVSDCEAFTEDTWDHIQIGQVELKRVVGCGRCVLTTVDPETGIITRKEPLDTLKTYRLTDPKQKTAPILGQYYIVKKTGVLHVGEPVYKVTY</sequence>
<evidence type="ECO:0000313" key="18">
    <source>
        <dbReference type="Ensembl" id="ENSCCRP00000135060.1"/>
    </source>
</evidence>
<feature type="domain" description="Potassium channel" evidence="17">
    <location>
        <begin position="167"/>
        <end position="243"/>
    </location>
</feature>
<feature type="transmembrane region" description="Helical" evidence="14">
    <location>
        <begin position="6"/>
        <end position="29"/>
    </location>
</feature>
<feature type="transmembrane region" description="Helical" evidence="14">
    <location>
        <begin position="189"/>
        <end position="208"/>
    </location>
</feature>
<name>A0A9J8A0Z6_CYPCA</name>
<evidence type="ECO:0000256" key="6">
    <source>
        <dbReference type="ARBA" id="ARBA00022826"/>
    </source>
</evidence>
<dbReference type="InterPro" id="IPR005406">
    <property type="entry name" value="KCNK3"/>
</dbReference>
<dbReference type="InterPro" id="IPR011037">
    <property type="entry name" value="Pyrv_Knase-like_insert_dom_sf"/>
</dbReference>
<proteinExistence type="inferred from homology"/>
<dbReference type="GO" id="GO:0030170">
    <property type="term" value="F:pyridoxal phosphate binding"/>
    <property type="evidence" value="ECO:0007669"/>
    <property type="project" value="InterPro"/>
</dbReference>
<keyword evidence="3 12" id="KW-0813">Transport</keyword>
<dbReference type="SUPFAM" id="SSF141673">
    <property type="entry name" value="MOSC N-terminal domain-like"/>
    <property type="match status" value="1"/>
</dbReference>
<dbReference type="Gene3D" id="1.10.287.70">
    <property type="match status" value="1"/>
</dbReference>
<reference evidence="18" key="2">
    <citation type="submission" date="2025-09" db="UniProtKB">
        <authorList>
            <consortium name="Ensembl"/>
        </authorList>
    </citation>
    <scope>IDENTIFICATION</scope>
</reference>
<dbReference type="Proteomes" id="UP001108240">
    <property type="component" value="Unplaced"/>
</dbReference>
<feature type="transmembrane region" description="Helical" evidence="14">
    <location>
        <begin position="220"/>
        <end position="247"/>
    </location>
</feature>
<keyword evidence="5 12" id="KW-0812">Transmembrane</keyword>
<evidence type="ECO:0000256" key="9">
    <source>
        <dbReference type="ARBA" id="ARBA00023065"/>
    </source>
</evidence>
<evidence type="ECO:0000259" key="15">
    <source>
        <dbReference type="Pfam" id="PF03473"/>
    </source>
</evidence>
<evidence type="ECO:0000256" key="4">
    <source>
        <dbReference type="ARBA" id="ARBA00022538"/>
    </source>
</evidence>
<dbReference type="GO" id="GO:0030322">
    <property type="term" value="P:stabilization of membrane potential"/>
    <property type="evidence" value="ECO:0007669"/>
    <property type="project" value="TreeGrafter"/>
</dbReference>
<feature type="domain" description="Potassium channel" evidence="17">
    <location>
        <begin position="75"/>
        <end position="132"/>
    </location>
</feature>
<feature type="region of interest" description="Disordered" evidence="13">
    <location>
        <begin position="269"/>
        <end position="289"/>
    </location>
</feature>
<reference evidence="18" key="1">
    <citation type="submission" date="2025-08" db="UniProtKB">
        <authorList>
            <consortium name="Ensembl"/>
        </authorList>
    </citation>
    <scope>IDENTIFICATION</scope>
</reference>
<feature type="domain" description="Molybdenum cofactor sulfurase middle" evidence="16">
    <location>
        <begin position="357"/>
        <end position="456"/>
    </location>
</feature>
<dbReference type="InterPro" id="IPR003092">
    <property type="entry name" value="2pore_dom_K_chnl_TASK"/>
</dbReference>
<dbReference type="InterPro" id="IPR005302">
    <property type="entry name" value="MoCF_Sase_C"/>
</dbReference>
<dbReference type="GO" id="GO:0005886">
    <property type="term" value="C:plasma membrane"/>
    <property type="evidence" value="ECO:0007669"/>
    <property type="project" value="TreeGrafter"/>
</dbReference>
<dbReference type="GO" id="GO:0003824">
    <property type="term" value="F:catalytic activity"/>
    <property type="evidence" value="ECO:0007669"/>
    <property type="project" value="InterPro"/>
</dbReference>
<evidence type="ECO:0000313" key="19">
    <source>
        <dbReference type="Proteomes" id="UP001108240"/>
    </source>
</evidence>
<feature type="domain" description="MOSC" evidence="15">
    <location>
        <begin position="484"/>
        <end position="611"/>
    </location>
</feature>
<keyword evidence="8 14" id="KW-1133">Transmembrane helix</keyword>
<evidence type="ECO:0000256" key="10">
    <source>
        <dbReference type="ARBA" id="ARBA00023136"/>
    </source>
</evidence>
<dbReference type="GO" id="GO:0030151">
    <property type="term" value="F:molybdenum ion binding"/>
    <property type="evidence" value="ECO:0007669"/>
    <property type="project" value="InterPro"/>
</dbReference>
<dbReference type="PANTHER" id="PTHR11003:SF138">
    <property type="entry name" value="POTASSIUM CHANNEL SUBFAMILY K MEMBER 3"/>
    <property type="match status" value="1"/>
</dbReference>
<evidence type="ECO:0000256" key="13">
    <source>
        <dbReference type="SAM" id="MobiDB-lite"/>
    </source>
</evidence>
<feature type="transmembrane region" description="Helical" evidence="14">
    <location>
        <begin position="154"/>
        <end position="177"/>
    </location>
</feature>
<feature type="transmembrane region" description="Helical" evidence="14">
    <location>
        <begin position="80"/>
        <end position="99"/>
    </location>
</feature>
<dbReference type="PANTHER" id="PTHR11003">
    <property type="entry name" value="POTASSIUM CHANNEL, SUBFAMILY K"/>
    <property type="match status" value="1"/>
</dbReference>
<keyword evidence="19" id="KW-1185">Reference proteome</keyword>
<dbReference type="GO" id="GO:0005252">
    <property type="term" value="F:open rectifier potassium channel activity"/>
    <property type="evidence" value="ECO:0007669"/>
    <property type="project" value="InterPro"/>
</dbReference>
<dbReference type="Pfam" id="PF03476">
    <property type="entry name" value="MOSC_N"/>
    <property type="match status" value="1"/>
</dbReference>
<dbReference type="AlphaFoldDB" id="A0A9J8A0Z6"/>
<keyword evidence="9 12" id="KW-0406">Ion transport</keyword>
<keyword evidence="11 12" id="KW-0407">Ion channel</keyword>
<dbReference type="Pfam" id="PF07885">
    <property type="entry name" value="Ion_trans_2"/>
    <property type="match status" value="2"/>
</dbReference>
<dbReference type="Ensembl" id="ENSCCRT00000138408.1">
    <property type="protein sequence ID" value="ENSCCRP00000135060.1"/>
    <property type="gene ID" value="ENSCCRG00000006577.2"/>
</dbReference>
<evidence type="ECO:0000256" key="12">
    <source>
        <dbReference type="RuleBase" id="RU003857"/>
    </source>
</evidence>
<dbReference type="InterPro" id="IPR003280">
    <property type="entry name" value="2pore_dom_K_chnl"/>
</dbReference>
<evidence type="ECO:0000256" key="11">
    <source>
        <dbReference type="ARBA" id="ARBA00023303"/>
    </source>
</evidence>
<dbReference type="FunFam" id="1.10.287.70:FF:000057">
    <property type="entry name" value="Potassium channel subfamily K member"/>
    <property type="match status" value="1"/>
</dbReference>
<keyword evidence="4" id="KW-0633">Potassium transport</keyword>
<dbReference type="InterPro" id="IPR013099">
    <property type="entry name" value="K_chnl_dom"/>
</dbReference>
<evidence type="ECO:0000256" key="1">
    <source>
        <dbReference type="ARBA" id="ARBA00004141"/>
    </source>
</evidence>
<evidence type="ECO:0000256" key="5">
    <source>
        <dbReference type="ARBA" id="ARBA00022692"/>
    </source>
</evidence>
<dbReference type="PRINTS" id="PR01095">
    <property type="entry name" value="TASKCHANNEL"/>
</dbReference>
<dbReference type="GeneTree" id="ENSGT00940000158248"/>
<accession>A0A9J8A0Z6</accession>
<keyword evidence="10 14" id="KW-0472">Membrane</keyword>
<protein>
    <submittedName>
        <fullName evidence="18">Potassium channel, subfamily K, member 3b</fullName>
    </submittedName>
</protein>
<dbReference type="Pfam" id="PF03473">
    <property type="entry name" value="MOSC"/>
    <property type="match status" value="1"/>
</dbReference>
<dbReference type="PRINTS" id="PR01584">
    <property type="entry name" value="TASK1CHANNEL"/>
</dbReference>
<dbReference type="SUPFAM" id="SSF81324">
    <property type="entry name" value="Voltage-gated potassium channels"/>
    <property type="match status" value="2"/>
</dbReference>
<dbReference type="GO" id="GO:0015271">
    <property type="term" value="F:outward rectifier potassium channel activity"/>
    <property type="evidence" value="ECO:0007669"/>
    <property type="project" value="TreeGrafter"/>
</dbReference>
<evidence type="ECO:0000259" key="16">
    <source>
        <dbReference type="Pfam" id="PF03476"/>
    </source>
</evidence>
<evidence type="ECO:0000259" key="17">
    <source>
        <dbReference type="Pfam" id="PF07885"/>
    </source>
</evidence>
<keyword evidence="7" id="KW-0630">Potassium</keyword>
<dbReference type="InterPro" id="IPR005303">
    <property type="entry name" value="MOCOS_middle"/>
</dbReference>
<evidence type="ECO:0000256" key="3">
    <source>
        <dbReference type="ARBA" id="ARBA00022448"/>
    </source>
</evidence>
<dbReference type="PRINTS" id="PR01333">
    <property type="entry name" value="2POREKCHANEL"/>
</dbReference>
<dbReference type="SUPFAM" id="SSF50800">
    <property type="entry name" value="PK beta-barrel domain-like"/>
    <property type="match status" value="1"/>
</dbReference>
<evidence type="ECO:0000256" key="7">
    <source>
        <dbReference type="ARBA" id="ARBA00022958"/>
    </source>
</evidence>
<evidence type="ECO:0000256" key="2">
    <source>
        <dbReference type="ARBA" id="ARBA00006666"/>
    </source>
</evidence>
<feature type="transmembrane region" description="Helical" evidence="14">
    <location>
        <begin position="105"/>
        <end position="125"/>
    </location>
</feature>
<evidence type="ECO:0000256" key="14">
    <source>
        <dbReference type="SAM" id="Phobius"/>
    </source>
</evidence>
<keyword evidence="6" id="KW-0631">Potassium channel</keyword>
<comment type="similarity">
    <text evidence="2 12">Belongs to the two pore domain potassium channel (TC 1.A.1.8) family.</text>
</comment>
<comment type="subcellular location">
    <subcellularLocation>
        <location evidence="1">Membrane</location>
        <topology evidence="1">Multi-pass membrane protein</topology>
    </subcellularLocation>
</comment>